<dbReference type="InterPro" id="IPR002470">
    <property type="entry name" value="Peptidase_S9A"/>
</dbReference>
<evidence type="ECO:0000259" key="7">
    <source>
        <dbReference type="Pfam" id="PF00326"/>
    </source>
</evidence>
<dbReference type="InterPro" id="IPR051167">
    <property type="entry name" value="Prolyl_oligopep/macrocyclase"/>
</dbReference>
<evidence type="ECO:0000313" key="10">
    <source>
        <dbReference type="Proteomes" id="UP001230908"/>
    </source>
</evidence>
<dbReference type="Pfam" id="PF00326">
    <property type="entry name" value="Peptidase_S9"/>
    <property type="match status" value="1"/>
</dbReference>
<dbReference type="InterPro" id="IPR001375">
    <property type="entry name" value="Peptidase_S9_cat"/>
</dbReference>
<dbReference type="EC" id="3.4.21.26" evidence="3"/>
<dbReference type="Gene3D" id="2.130.10.120">
    <property type="entry name" value="Prolyl oligopeptidase, N-terminal domain"/>
    <property type="match status" value="1"/>
</dbReference>
<dbReference type="Pfam" id="PF02897">
    <property type="entry name" value="Peptidase_S9_N"/>
    <property type="match status" value="1"/>
</dbReference>
<reference evidence="9 10" key="1">
    <citation type="submission" date="2023-08" db="EMBL/GenBank/DDBJ databases">
        <title>Phytohabitans sansha sp. nov., isolated from marine sediment.</title>
        <authorList>
            <person name="Zhao Y."/>
            <person name="Yi K."/>
        </authorList>
    </citation>
    <scope>NUCLEOTIDE SEQUENCE [LARGE SCALE GENOMIC DNA]</scope>
    <source>
        <strain evidence="9 10">ZYX-F-186</strain>
    </source>
</reference>
<comment type="catalytic activity">
    <reaction evidence="1">
        <text>Hydrolysis of Pro-|-Xaa &gt;&gt; Ala-|-Xaa in oligopeptides.</text>
        <dbReference type="EC" id="3.4.21.26"/>
    </reaction>
</comment>
<protein>
    <recommendedName>
        <fullName evidence="3">prolyl oligopeptidase</fullName>
        <ecNumber evidence="3">3.4.21.26</ecNumber>
    </recommendedName>
</protein>
<dbReference type="InterPro" id="IPR023302">
    <property type="entry name" value="Pept_S9A_N"/>
</dbReference>
<name>A0ABU0ZWB3_9ACTN</name>
<dbReference type="SUPFAM" id="SSF50993">
    <property type="entry name" value="Peptidase/esterase 'gauge' domain"/>
    <property type="match status" value="1"/>
</dbReference>
<accession>A0ABU0ZWB3</accession>
<sequence>MDDDRYRWLEDPSSPETVSWVGRRDAEFARAARTWTARGRFTGSLRRLCADRGSASAPRPAGGRLFRSVLRPGGEHPVVEVVEPGGEVRVLFDPLWTDPAGGTTLEAWEPAWDGRLLAYQVAGGGTEHSSLYVLDVDTGAVVDGPIDRVRRTTVAWLPDGTGFYYVRRLDPALNPGEEQYHRRVYLHTLGTPPADDTQIFGDGRDKTQHYTVAIAADGRWLVLTASAGTSPRKDVWIADLAATDPGKPVFTAVQEGVDARTSLHIRPGTGADGACYVLTDLDAGRGRLAVTTPGNPTPETWVDLVGEDPEAVLEDFAVLDDPRLARPLLLLAWTRHAVGEITVHDLADGRRLATPPVPGLGSIGRLRAAASAGGEAWFVFSTFTASPVVYRFDAGTGAVERWDPPGAAAPAEPATGAEITARQVVYPSRDGTPVRMFVFAPPGDRPDRPRPAILTGYGGFGVSMTPAYAPEIVAWVAAGGVYALANLRGGGEEGEAWHRAGMRARKQNTFDDFHAAADHLTAQGWTTPARLGIWGSSNGGLLVGAALTQHPEKYAAVVCVAPLLDMARYEESGLGPSWVEEYGTAADPEQRGWLMSYSPYHHVRAGRRYPAALFMVFDGDSRVDPLHARKMCAALRDASTSGEPVLFRLERGVGHGARATSSQVGLLADLLAFLYDRVGVGGG</sequence>
<feature type="domain" description="Peptidase S9 prolyl oligopeptidase catalytic" evidence="7">
    <location>
        <begin position="472"/>
        <end position="676"/>
    </location>
</feature>
<evidence type="ECO:0000256" key="6">
    <source>
        <dbReference type="ARBA" id="ARBA00022825"/>
    </source>
</evidence>
<dbReference type="PANTHER" id="PTHR42881:SF2">
    <property type="entry name" value="PROLYL ENDOPEPTIDASE"/>
    <property type="match status" value="1"/>
</dbReference>
<proteinExistence type="inferred from homology"/>
<organism evidence="9 10">
    <name type="scientific">Phytohabitans maris</name>
    <dbReference type="NCBI Taxonomy" id="3071409"/>
    <lineage>
        <taxon>Bacteria</taxon>
        <taxon>Bacillati</taxon>
        <taxon>Actinomycetota</taxon>
        <taxon>Actinomycetes</taxon>
        <taxon>Micromonosporales</taxon>
        <taxon>Micromonosporaceae</taxon>
    </lineage>
</organism>
<dbReference type="PROSITE" id="PS00708">
    <property type="entry name" value="PRO_ENDOPEP_SER"/>
    <property type="match status" value="1"/>
</dbReference>
<keyword evidence="5" id="KW-0378">Hydrolase</keyword>
<keyword evidence="10" id="KW-1185">Reference proteome</keyword>
<dbReference type="RefSeq" id="WP_308718538.1">
    <property type="nucleotide sequence ID" value="NZ_JAVHUY010000078.1"/>
</dbReference>
<evidence type="ECO:0000256" key="4">
    <source>
        <dbReference type="ARBA" id="ARBA00022670"/>
    </source>
</evidence>
<comment type="similarity">
    <text evidence="2">Belongs to the peptidase S9A family.</text>
</comment>
<keyword evidence="4" id="KW-0645">Protease</keyword>
<keyword evidence="6" id="KW-0720">Serine protease</keyword>
<evidence type="ECO:0000256" key="3">
    <source>
        <dbReference type="ARBA" id="ARBA00011897"/>
    </source>
</evidence>
<evidence type="ECO:0000256" key="5">
    <source>
        <dbReference type="ARBA" id="ARBA00022801"/>
    </source>
</evidence>
<feature type="domain" description="Peptidase S9A N-terminal" evidence="8">
    <location>
        <begin position="4"/>
        <end position="402"/>
    </location>
</feature>
<dbReference type="SUPFAM" id="SSF53474">
    <property type="entry name" value="alpha/beta-Hydrolases"/>
    <property type="match status" value="1"/>
</dbReference>
<dbReference type="Gene3D" id="3.40.50.1820">
    <property type="entry name" value="alpha/beta hydrolase"/>
    <property type="match status" value="1"/>
</dbReference>
<dbReference type="PANTHER" id="PTHR42881">
    <property type="entry name" value="PROLYL ENDOPEPTIDASE"/>
    <property type="match status" value="1"/>
</dbReference>
<evidence type="ECO:0000259" key="8">
    <source>
        <dbReference type="Pfam" id="PF02897"/>
    </source>
</evidence>
<dbReference type="EMBL" id="JAVHUY010000078">
    <property type="protein sequence ID" value="MDQ7911323.1"/>
    <property type="molecule type" value="Genomic_DNA"/>
</dbReference>
<comment type="caution">
    <text evidence="9">The sequence shown here is derived from an EMBL/GenBank/DDBJ whole genome shotgun (WGS) entry which is preliminary data.</text>
</comment>
<gene>
    <name evidence="9" type="ORF">RB614_43225</name>
</gene>
<evidence type="ECO:0000313" key="9">
    <source>
        <dbReference type="EMBL" id="MDQ7911323.1"/>
    </source>
</evidence>
<dbReference type="InterPro" id="IPR002471">
    <property type="entry name" value="Pept_S9_AS"/>
</dbReference>
<dbReference type="Proteomes" id="UP001230908">
    <property type="component" value="Unassembled WGS sequence"/>
</dbReference>
<evidence type="ECO:0000256" key="1">
    <source>
        <dbReference type="ARBA" id="ARBA00001070"/>
    </source>
</evidence>
<dbReference type="InterPro" id="IPR029058">
    <property type="entry name" value="AB_hydrolase_fold"/>
</dbReference>
<evidence type="ECO:0000256" key="2">
    <source>
        <dbReference type="ARBA" id="ARBA00005228"/>
    </source>
</evidence>
<dbReference type="PRINTS" id="PR00862">
    <property type="entry name" value="PROLIGOPTASE"/>
</dbReference>